<feature type="compositionally biased region" description="Basic and acidic residues" evidence="11">
    <location>
        <begin position="218"/>
        <end position="256"/>
    </location>
</feature>
<evidence type="ECO:0000256" key="7">
    <source>
        <dbReference type="ARBA" id="ARBA00023223"/>
    </source>
</evidence>
<evidence type="ECO:0000256" key="3">
    <source>
        <dbReference type="ARBA" id="ARBA00013194"/>
    </source>
</evidence>
<reference evidence="15" key="1">
    <citation type="submission" date="2021-01" db="UniProtKB">
        <authorList>
            <consortium name="EnsemblMetazoa"/>
        </authorList>
    </citation>
    <scope>IDENTIFICATION</scope>
</reference>
<feature type="compositionally biased region" description="Basic and acidic residues" evidence="11">
    <location>
        <begin position="136"/>
        <end position="184"/>
    </location>
</feature>
<evidence type="ECO:0000313" key="15">
    <source>
        <dbReference type="EnsemblMetazoa" id="CLYHEMP009261.1"/>
    </source>
</evidence>
<dbReference type="InterPro" id="IPR002048">
    <property type="entry name" value="EF_hand_dom"/>
</dbReference>
<evidence type="ECO:0000256" key="8">
    <source>
        <dbReference type="ARBA" id="ARBA00023235"/>
    </source>
</evidence>
<comment type="catalytic activity">
    <reaction evidence="1 10">
        <text>[protein]-peptidylproline (omega=180) = [protein]-peptidylproline (omega=0)</text>
        <dbReference type="Rhea" id="RHEA:16237"/>
        <dbReference type="Rhea" id="RHEA-COMP:10747"/>
        <dbReference type="Rhea" id="RHEA-COMP:10748"/>
        <dbReference type="ChEBI" id="CHEBI:83833"/>
        <dbReference type="ChEBI" id="CHEBI:83834"/>
        <dbReference type="EC" id="5.2.1.8"/>
    </reaction>
</comment>
<evidence type="ECO:0000259" key="13">
    <source>
        <dbReference type="PROSITE" id="PS50059"/>
    </source>
</evidence>
<evidence type="ECO:0000256" key="1">
    <source>
        <dbReference type="ARBA" id="ARBA00000971"/>
    </source>
</evidence>
<dbReference type="SUPFAM" id="SSF47473">
    <property type="entry name" value="EF-hand"/>
    <property type="match status" value="1"/>
</dbReference>
<evidence type="ECO:0000256" key="2">
    <source>
        <dbReference type="ARBA" id="ARBA00007828"/>
    </source>
</evidence>
<evidence type="ECO:0000256" key="10">
    <source>
        <dbReference type="PROSITE-ProRule" id="PRU00277"/>
    </source>
</evidence>
<dbReference type="GeneID" id="136812749"/>
<evidence type="ECO:0000313" key="16">
    <source>
        <dbReference type="Proteomes" id="UP000594262"/>
    </source>
</evidence>
<feature type="domain" description="EF-hand" evidence="14">
    <location>
        <begin position="205"/>
        <end position="240"/>
    </location>
</feature>
<evidence type="ECO:0000256" key="11">
    <source>
        <dbReference type="SAM" id="MobiDB-lite"/>
    </source>
</evidence>
<keyword evidence="12" id="KW-0732">Signal</keyword>
<name>A0A7M5VE14_9CNID</name>
<keyword evidence="8 10" id="KW-0413">Isomerase</keyword>
<dbReference type="GO" id="GO:0005509">
    <property type="term" value="F:calcium ion binding"/>
    <property type="evidence" value="ECO:0007669"/>
    <property type="project" value="InterPro"/>
</dbReference>
<comment type="similarity">
    <text evidence="2">Belongs to the aequorin family.</text>
</comment>
<dbReference type="GO" id="GO:0008218">
    <property type="term" value="P:bioluminescence"/>
    <property type="evidence" value="ECO:0007669"/>
    <property type="project" value="UniProtKB-KW"/>
</dbReference>
<dbReference type="OrthoDB" id="1902587at2759"/>
<proteinExistence type="inferred from homology"/>
<protein>
    <recommendedName>
        <fullName evidence="3 10">peptidylprolyl isomerase</fullName>
        <ecNumber evidence="3 10">5.2.1.8</ecNumber>
    </recommendedName>
</protein>
<dbReference type="EnsemblMetazoa" id="CLYHEMT009261.1">
    <property type="protein sequence ID" value="CLYHEMP009261.1"/>
    <property type="gene ID" value="CLYHEMG009261"/>
</dbReference>
<dbReference type="Pfam" id="PF13499">
    <property type="entry name" value="EF-hand_7"/>
    <property type="match status" value="1"/>
</dbReference>
<dbReference type="EC" id="5.2.1.8" evidence="3 10"/>
<dbReference type="FunFam" id="3.10.50.40:FF:000006">
    <property type="entry name" value="Peptidyl-prolyl cis-trans isomerase"/>
    <property type="match status" value="1"/>
</dbReference>
<evidence type="ECO:0000256" key="5">
    <source>
        <dbReference type="ARBA" id="ARBA00022837"/>
    </source>
</evidence>
<dbReference type="Gene3D" id="3.10.50.40">
    <property type="match status" value="1"/>
</dbReference>
<evidence type="ECO:0000256" key="6">
    <source>
        <dbReference type="ARBA" id="ARBA00023110"/>
    </source>
</evidence>
<dbReference type="Proteomes" id="UP000594262">
    <property type="component" value="Unplaced"/>
</dbReference>
<feature type="region of interest" description="Disordered" evidence="11">
    <location>
        <begin position="132"/>
        <end position="256"/>
    </location>
</feature>
<dbReference type="RefSeq" id="XP_066925375.1">
    <property type="nucleotide sequence ID" value="XM_067069274.1"/>
</dbReference>
<dbReference type="InterPro" id="IPR018247">
    <property type="entry name" value="EF_Hand_1_Ca_BS"/>
</dbReference>
<sequence>MKYSLILLVISCISLSLCTDTVKIDIIDRPKDCKRIAKAGDKVSMHYDGTLLSGKPFDSSRSRNTPFDFVLGKQQVIKCWDESIPQMCVGEKRRLTCPPEYAYGDRGFGDIIPAKSTLVFEVELLDILSSASGSSTKKEETPKKEEPKTETEPAEEEAHPEHDHPDSFESVDKDGNGEITREEMTAYIKSYSEQEDGENMPEDEEIKTLISEIFQSDDTNKDGSLSKEEYYHGQEQAAKDAEGMDHVDDADLRDEL</sequence>
<keyword evidence="6 10" id="KW-0697">Rotamase</keyword>
<evidence type="ECO:0000256" key="9">
    <source>
        <dbReference type="ARBA" id="ARBA00023262"/>
    </source>
</evidence>
<evidence type="ECO:0000256" key="4">
    <source>
        <dbReference type="ARBA" id="ARBA00022737"/>
    </source>
</evidence>
<dbReference type="InterPro" id="IPR001179">
    <property type="entry name" value="PPIase_FKBP_dom"/>
</dbReference>
<dbReference type="PROSITE" id="PS50222">
    <property type="entry name" value="EF_HAND_2"/>
    <property type="match status" value="2"/>
</dbReference>
<dbReference type="PANTHER" id="PTHR46046:SF5">
    <property type="entry name" value="PEPTIDYLPROLYL ISOMERASE"/>
    <property type="match status" value="1"/>
</dbReference>
<feature type="domain" description="EF-hand" evidence="14">
    <location>
        <begin position="159"/>
        <end position="194"/>
    </location>
</feature>
<accession>A0A7M5VE14</accession>
<dbReference type="AlphaFoldDB" id="A0A7M5VE14"/>
<evidence type="ECO:0000259" key="14">
    <source>
        <dbReference type="PROSITE" id="PS50222"/>
    </source>
</evidence>
<dbReference type="SUPFAM" id="SSF54534">
    <property type="entry name" value="FKBP-like"/>
    <property type="match status" value="1"/>
</dbReference>
<feature type="chain" id="PRO_5029840232" description="peptidylprolyl isomerase" evidence="12">
    <location>
        <begin position="19"/>
        <end position="256"/>
    </location>
</feature>
<keyword evidence="5" id="KW-0106">Calcium</keyword>
<dbReference type="GO" id="GO:0003755">
    <property type="term" value="F:peptidyl-prolyl cis-trans isomerase activity"/>
    <property type="evidence" value="ECO:0007669"/>
    <property type="project" value="UniProtKB-KW"/>
</dbReference>
<keyword evidence="7" id="KW-0455">Luminescence</keyword>
<dbReference type="CDD" id="cd00051">
    <property type="entry name" value="EFh"/>
    <property type="match status" value="1"/>
</dbReference>
<dbReference type="InterPro" id="IPR046357">
    <property type="entry name" value="PPIase_dom_sf"/>
</dbReference>
<feature type="compositionally biased region" description="Acidic residues" evidence="11">
    <location>
        <begin position="193"/>
        <end position="205"/>
    </location>
</feature>
<keyword evidence="9" id="KW-0599">Photoprotein</keyword>
<keyword evidence="4" id="KW-0677">Repeat</keyword>
<dbReference type="Gene3D" id="1.10.238.10">
    <property type="entry name" value="EF-hand"/>
    <property type="match status" value="1"/>
</dbReference>
<feature type="signal peptide" evidence="12">
    <location>
        <begin position="1"/>
        <end position="18"/>
    </location>
</feature>
<keyword evidence="16" id="KW-1185">Reference proteome</keyword>
<dbReference type="PANTHER" id="PTHR46046">
    <property type="entry name" value="PEPTIDYLPROLYL ISOMERASE"/>
    <property type="match status" value="1"/>
</dbReference>
<dbReference type="InterPro" id="IPR051989">
    <property type="entry name" value="FKBP-like_isomerase"/>
</dbReference>
<organism evidence="15 16">
    <name type="scientific">Clytia hemisphaerica</name>
    <dbReference type="NCBI Taxonomy" id="252671"/>
    <lineage>
        <taxon>Eukaryota</taxon>
        <taxon>Metazoa</taxon>
        <taxon>Cnidaria</taxon>
        <taxon>Hydrozoa</taxon>
        <taxon>Hydroidolina</taxon>
        <taxon>Leptothecata</taxon>
        <taxon>Obeliida</taxon>
        <taxon>Clytiidae</taxon>
        <taxon>Clytia</taxon>
    </lineage>
</organism>
<dbReference type="PROSITE" id="PS00018">
    <property type="entry name" value="EF_HAND_1"/>
    <property type="match status" value="2"/>
</dbReference>
<feature type="domain" description="PPIase FKBP-type" evidence="13">
    <location>
        <begin position="40"/>
        <end position="128"/>
    </location>
</feature>
<dbReference type="Pfam" id="PF00254">
    <property type="entry name" value="FKBP_C"/>
    <property type="match status" value="1"/>
</dbReference>
<dbReference type="PROSITE" id="PS50059">
    <property type="entry name" value="FKBP_PPIASE"/>
    <property type="match status" value="1"/>
</dbReference>
<evidence type="ECO:0000256" key="12">
    <source>
        <dbReference type="SAM" id="SignalP"/>
    </source>
</evidence>
<dbReference type="GO" id="GO:0005783">
    <property type="term" value="C:endoplasmic reticulum"/>
    <property type="evidence" value="ECO:0007669"/>
    <property type="project" value="UniProtKB-ARBA"/>
</dbReference>
<dbReference type="InterPro" id="IPR011992">
    <property type="entry name" value="EF-hand-dom_pair"/>
</dbReference>